<sequence>PAASSGTKSKKLGPPRASPLLEAQLKAALVAERHRAAATLLAKGQDLHALRQWDGEVAYGRTERVDEAEFEAYCADLRSWSEANLPVTESRVRSVSQKLSFVDDVAKLSTTSSAQKSATATPYERLQRVLQKADSSDDDDGNNVEFIAIVGESRVDQRRKPPQSQAEVLSRLNELVVMATRSRNRSRQRLL</sequence>
<dbReference type="VEuPathDB" id="TriTrypDB:BSAL_58400"/>
<dbReference type="AlphaFoldDB" id="A0A0S4IK93"/>
<protein>
    <submittedName>
        <fullName evidence="1">Uncharacterized protein</fullName>
    </submittedName>
</protein>
<dbReference type="EMBL" id="CYKH01000232">
    <property type="protein sequence ID" value="CUF03699.1"/>
    <property type="molecule type" value="Genomic_DNA"/>
</dbReference>
<name>A0A0S4IK93_BODSA</name>
<evidence type="ECO:0000313" key="2">
    <source>
        <dbReference type="Proteomes" id="UP000051952"/>
    </source>
</evidence>
<accession>A0A0S4IK93</accession>
<keyword evidence="2" id="KW-1185">Reference proteome</keyword>
<feature type="non-terminal residue" evidence="1">
    <location>
        <position position="1"/>
    </location>
</feature>
<proteinExistence type="predicted"/>
<dbReference type="Proteomes" id="UP000051952">
    <property type="component" value="Unassembled WGS sequence"/>
</dbReference>
<evidence type="ECO:0000313" key="1">
    <source>
        <dbReference type="EMBL" id="CUF03699.1"/>
    </source>
</evidence>
<organism evidence="1 2">
    <name type="scientific">Bodo saltans</name>
    <name type="common">Flagellated protozoan</name>
    <dbReference type="NCBI Taxonomy" id="75058"/>
    <lineage>
        <taxon>Eukaryota</taxon>
        <taxon>Discoba</taxon>
        <taxon>Euglenozoa</taxon>
        <taxon>Kinetoplastea</taxon>
        <taxon>Metakinetoplastina</taxon>
        <taxon>Eubodonida</taxon>
        <taxon>Bodonidae</taxon>
        <taxon>Bodo</taxon>
    </lineage>
</organism>
<reference evidence="2" key="1">
    <citation type="submission" date="2015-09" db="EMBL/GenBank/DDBJ databases">
        <authorList>
            <consortium name="Pathogen Informatics"/>
        </authorList>
    </citation>
    <scope>NUCLEOTIDE SEQUENCE [LARGE SCALE GENOMIC DNA]</scope>
    <source>
        <strain evidence="2">Lake Konstanz</strain>
    </source>
</reference>
<gene>
    <name evidence="1" type="ORF">BSAL_58400</name>
</gene>